<dbReference type="PATRIC" id="fig|1300341.3.peg.496"/>
<dbReference type="EMBL" id="LDJX01000001">
    <property type="protein sequence ID" value="KPM33596.1"/>
    <property type="molecule type" value="Genomic_DNA"/>
</dbReference>
<dbReference type="InterPro" id="IPR005025">
    <property type="entry name" value="FMN_Rdtase-like_dom"/>
</dbReference>
<name>A0A0N8H4K1_9FLAO</name>
<dbReference type="Proteomes" id="UP000050280">
    <property type="component" value="Unassembled WGS sequence"/>
</dbReference>
<dbReference type="SUPFAM" id="SSF52218">
    <property type="entry name" value="Flavoproteins"/>
    <property type="match status" value="1"/>
</dbReference>
<accession>A0A0N8H4K1</accession>
<dbReference type="GO" id="GO:0010181">
    <property type="term" value="F:FMN binding"/>
    <property type="evidence" value="ECO:0007669"/>
    <property type="project" value="TreeGrafter"/>
</dbReference>
<evidence type="ECO:0000313" key="3">
    <source>
        <dbReference type="Proteomes" id="UP000050280"/>
    </source>
</evidence>
<feature type="domain" description="NADPH-dependent FMN reductase-like" evidence="1">
    <location>
        <begin position="3"/>
        <end position="139"/>
    </location>
</feature>
<dbReference type="OrthoDB" id="5767802at2"/>
<dbReference type="GO" id="GO:0005829">
    <property type="term" value="C:cytosol"/>
    <property type="evidence" value="ECO:0007669"/>
    <property type="project" value="TreeGrafter"/>
</dbReference>
<dbReference type="STRING" id="1300341.I595_499"/>
<sequence>MAKILAFAGSNSSTSINHKLVKFTASLISEHDIEVLDMTRYPFEMYSEDAEQTHGFSNSLIELKKEFQEAKGLIISVNEHNGNMSAYFKNTMDWLSRLDRKFMADTKLFLMATSNGKRGASTSLELAEKLLSRFGAETVALFSLPSFSEQLGDTSVIKDEELAKAHADALQKFLVSLKS</sequence>
<evidence type="ECO:0000313" key="2">
    <source>
        <dbReference type="EMBL" id="KPM33596.1"/>
    </source>
</evidence>
<dbReference type="AlphaFoldDB" id="A0A0N8H4K1"/>
<proteinExistence type="predicted"/>
<dbReference type="Gene3D" id="3.40.50.360">
    <property type="match status" value="1"/>
</dbReference>
<dbReference type="PANTHER" id="PTHR30543">
    <property type="entry name" value="CHROMATE REDUCTASE"/>
    <property type="match status" value="1"/>
</dbReference>
<comment type="caution">
    <text evidence="2">The sequence shown here is derived from an EMBL/GenBank/DDBJ whole genome shotgun (WGS) entry which is preliminary data.</text>
</comment>
<dbReference type="InterPro" id="IPR029039">
    <property type="entry name" value="Flavoprotein-like_sf"/>
</dbReference>
<dbReference type="InterPro" id="IPR050712">
    <property type="entry name" value="NAD(P)H-dep_reductase"/>
</dbReference>
<dbReference type="RefSeq" id="WP_054557758.1">
    <property type="nucleotide sequence ID" value="NZ_LDJX01000001.1"/>
</dbReference>
<keyword evidence="3" id="KW-1185">Reference proteome</keyword>
<organism evidence="2 3">
    <name type="scientific">Croceitalea dokdonensis DOKDO 023</name>
    <dbReference type="NCBI Taxonomy" id="1300341"/>
    <lineage>
        <taxon>Bacteria</taxon>
        <taxon>Pseudomonadati</taxon>
        <taxon>Bacteroidota</taxon>
        <taxon>Flavobacteriia</taxon>
        <taxon>Flavobacteriales</taxon>
        <taxon>Flavobacteriaceae</taxon>
        <taxon>Croceitalea</taxon>
    </lineage>
</organism>
<dbReference type="GO" id="GO:0016491">
    <property type="term" value="F:oxidoreductase activity"/>
    <property type="evidence" value="ECO:0007669"/>
    <property type="project" value="InterPro"/>
</dbReference>
<reference evidence="2 3" key="1">
    <citation type="submission" date="2015-09" db="EMBL/GenBank/DDBJ databases">
        <title>Genome sequence of the marine flavobacterium Croceitalea dokdonensis DOKDO 023 that contains proton- and sodium-pumping rhodopsins.</title>
        <authorList>
            <person name="Kwon S.-K."/>
            <person name="Lee H.K."/>
            <person name="Kwak M.-J."/>
            <person name="Kim J.F."/>
        </authorList>
    </citation>
    <scope>NUCLEOTIDE SEQUENCE [LARGE SCALE GENOMIC DNA]</scope>
    <source>
        <strain evidence="2 3">DOKDO 023</strain>
    </source>
</reference>
<dbReference type="PANTHER" id="PTHR30543:SF21">
    <property type="entry name" value="NAD(P)H-DEPENDENT FMN REDUCTASE LOT6"/>
    <property type="match status" value="1"/>
</dbReference>
<dbReference type="Pfam" id="PF03358">
    <property type="entry name" value="FMN_red"/>
    <property type="match status" value="1"/>
</dbReference>
<gene>
    <name evidence="2" type="ORF">I595_499</name>
</gene>
<evidence type="ECO:0000259" key="1">
    <source>
        <dbReference type="Pfam" id="PF03358"/>
    </source>
</evidence>
<protein>
    <submittedName>
        <fullName evidence="2">NADPH-dependent FMN reductase</fullName>
    </submittedName>
</protein>